<protein>
    <submittedName>
        <fullName evidence="7">Subtilisin-like serine protease</fullName>
    </submittedName>
</protein>
<evidence type="ECO:0000256" key="1">
    <source>
        <dbReference type="ARBA" id="ARBA00011073"/>
    </source>
</evidence>
<dbReference type="SUPFAM" id="SSF52743">
    <property type="entry name" value="Subtilisin-like"/>
    <property type="match status" value="1"/>
</dbReference>
<dbReference type="InterPro" id="IPR036852">
    <property type="entry name" value="Peptidase_S8/S53_dom_sf"/>
</dbReference>
<comment type="similarity">
    <text evidence="1 5">Belongs to the peptidase S8 family.</text>
</comment>
<dbReference type="OrthoDB" id="5451596at2"/>
<dbReference type="InterPro" id="IPR000209">
    <property type="entry name" value="Peptidase_S8/S53_dom"/>
</dbReference>
<evidence type="ECO:0000259" key="6">
    <source>
        <dbReference type="Pfam" id="PF00082"/>
    </source>
</evidence>
<dbReference type="InterPro" id="IPR050131">
    <property type="entry name" value="Peptidase_S8_subtilisin-like"/>
</dbReference>
<dbReference type="Pfam" id="PF00082">
    <property type="entry name" value="Peptidase_S8"/>
    <property type="match status" value="1"/>
</dbReference>
<dbReference type="STRING" id="454194.PYK22_02564"/>
<dbReference type="PROSITE" id="PS00136">
    <property type="entry name" value="SUBTILASE_ASP"/>
    <property type="match status" value="1"/>
</dbReference>
<keyword evidence="3 5" id="KW-0378">Hydrolase</keyword>
<dbReference type="GO" id="GO:0004252">
    <property type="term" value="F:serine-type endopeptidase activity"/>
    <property type="evidence" value="ECO:0007669"/>
    <property type="project" value="UniProtKB-UniRule"/>
</dbReference>
<evidence type="ECO:0000313" key="7">
    <source>
        <dbReference type="EMBL" id="CDM66533.1"/>
    </source>
</evidence>
<evidence type="ECO:0000256" key="5">
    <source>
        <dbReference type="PROSITE-ProRule" id="PRU01240"/>
    </source>
</evidence>
<accession>A0A0B6WZ50</accession>
<reference evidence="7 8" key="2">
    <citation type="submission" date="2015-01" db="EMBL/GenBank/DDBJ databases">
        <title>Complete genome sequence of Pyrinomonas methylaliphatogenes type strain K22T.</title>
        <authorList>
            <person name="Lee K.C.Y."/>
            <person name="Power J.F."/>
            <person name="Dunfield P.F."/>
            <person name="Morgan X.C."/>
            <person name="Huttenhower C."/>
            <person name="Stott M.B."/>
        </authorList>
    </citation>
    <scope>NUCLEOTIDE SEQUENCE [LARGE SCALE GENOMIC DNA]</scope>
    <source>
        <strain evidence="7 8">K22</strain>
    </source>
</reference>
<feature type="active site" description="Charge relay system" evidence="5">
    <location>
        <position position="93"/>
    </location>
</feature>
<organism evidence="7 8">
    <name type="scientific">Pyrinomonas methylaliphatogenes</name>
    <dbReference type="NCBI Taxonomy" id="454194"/>
    <lineage>
        <taxon>Bacteria</taxon>
        <taxon>Pseudomonadati</taxon>
        <taxon>Acidobacteriota</taxon>
        <taxon>Blastocatellia</taxon>
        <taxon>Blastocatellales</taxon>
        <taxon>Pyrinomonadaceae</taxon>
        <taxon>Pyrinomonas</taxon>
    </lineage>
</organism>
<sequence length="434" mass="46904">MIGHACPVCRRPSAAGHVRLESLADSLQRLVIANVGPVASLCARCASLFARAERQLHTHAAIFEQGGAVLPIHLRLDADERFTGRGIVIAFLDSGFYAHPDLTTPRNRIVAYHSIIPHDASSLESADVASWHGMMTSVVACGNGALSGGLYRGLASEASLVLVKISDAGRIPERNIRRGLEWVLANRERYGIRIVNISAGGDREASYLHNALSKTVERAVRAGLVVVCAVGNAGLQPNHPVYPPASAPSCIAVGGLDDQNSPDRARRGIYRSSYGPTIDGLQKPEVIAPGIWVAAPILPRTPTAAEAELYAMLDRASDDELRAIIERNAEVDRELFEARTLPAYLLRQLIAIKLREGNVINEHYKHVDGTSFAAPIVTSLVACMLEANPTLTPQQVKRILIDTAERVPTVEVDRQGWGVIAPRRAIEAALALRR</sequence>
<evidence type="ECO:0000256" key="2">
    <source>
        <dbReference type="ARBA" id="ARBA00022670"/>
    </source>
</evidence>
<feature type="active site" description="Charge relay system" evidence="5">
    <location>
        <position position="371"/>
    </location>
</feature>
<dbReference type="PANTHER" id="PTHR43806:SF11">
    <property type="entry name" value="CEREVISIN-RELATED"/>
    <property type="match status" value="1"/>
</dbReference>
<evidence type="ECO:0000256" key="3">
    <source>
        <dbReference type="ARBA" id="ARBA00022801"/>
    </source>
</evidence>
<proteinExistence type="inferred from homology"/>
<keyword evidence="8" id="KW-1185">Reference proteome</keyword>
<dbReference type="EMBL" id="CBXV010000008">
    <property type="protein sequence ID" value="CDM66533.1"/>
    <property type="molecule type" value="Genomic_DNA"/>
</dbReference>
<keyword evidence="4 5" id="KW-0720">Serine protease</keyword>
<gene>
    <name evidence="7" type="ORF">PYK22_02564</name>
</gene>
<dbReference type="AlphaFoldDB" id="A0A0B6WZ50"/>
<dbReference type="InterPro" id="IPR023827">
    <property type="entry name" value="Peptidase_S8_Asp-AS"/>
</dbReference>
<evidence type="ECO:0000256" key="4">
    <source>
        <dbReference type="ARBA" id="ARBA00022825"/>
    </source>
</evidence>
<dbReference type="PANTHER" id="PTHR43806">
    <property type="entry name" value="PEPTIDASE S8"/>
    <property type="match status" value="1"/>
</dbReference>
<feature type="active site" description="Charge relay system" evidence="5">
    <location>
        <position position="132"/>
    </location>
</feature>
<dbReference type="PROSITE" id="PS51892">
    <property type="entry name" value="SUBTILASE"/>
    <property type="match status" value="1"/>
</dbReference>
<dbReference type="Gene3D" id="3.40.50.200">
    <property type="entry name" value="Peptidase S8/S53 domain"/>
    <property type="match status" value="1"/>
</dbReference>
<dbReference type="Proteomes" id="UP000031518">
    <property type="component" value="Unassembled WGS sequence"/>
</dbReference>
<reference evidence="7 8" key="1">
    <citation type="submission" date="2013-12" db="EMBL/GenBank/DDBJ databases">
        <authorList>
            <person name="Stott M."/>
        </authorList>
    </citation>
    <scope>NUCLEOTIDE SEQUENCE [LARGE SCALE GENOMIC DNA]</scope>
    <source>
        <strain evidence="7 8">K22</strain>
    </source>
</reference>
<name>A0A0B6WZ50_9BACT</name>
<keyword evidence="2 5" id="KW-0645">Protease</keyword>
<feature type="domain" description="Peptidase S8/S53" evidence="6">
    <location>
        <begin position="84"/>
        <end position="418"/>
    </location>
</feature>
<evidence type="ECO:0000313" key="8">
    <source>
        <dbReference type="Proteomes" id="UP000031518"/>
    </source>
</evidence>
<dbReference type="GO" id="GO:0006508">
    <property type="term" value="P:proteolysis"/>
    <property type="evidence" value="ECO:0007669"/>
    <property type="project" value="UniProtKB-KW"/>
</dbReference>